<dbReference type="Pfam" id="PF10544">
    <property type="entry name" value="T5orf172"/>
    <property type="match status" value="1"/>
</dbReference>
<proteinExistence type="predicted"/>
<dbReference type="Proteomes" id="UP000323119">
    <property type="component" value="Unassembled WGS sequence"/>
</dbReference>
<feature type="domain" description="Bacteriophage T5 Orf172 DNA-binding" evidence="1">
    <location>
        <begin position="16"/>
        <end position="98"/>
    </location>
</feature>
<dbReference type="AlphaFoldDB" id="A0A9P3ZK99"/>
<reference evidence="2 3" key="1">
    <citation type="journal article" date="2019" name="Nat. Med.">
        <title>A library of human gut bacterial isolates paired with longitudinal multiomics data enables mechanistic microbiome research.</title>
        <authorList>
            <person name="Poyet M."/>
            <person name="Groussin M."/>
            <person name="Gibbons S.M."/>
            <person name="Avila-Pacheco J."/>
            <person name="Jiang X."/>
            <person name="Kearney S.M."/>
            <person name="Perrotta A.R."/>
            <person name="Berdy B."/>
            <person name="Zhao S."/>
            <person name="Lieberman T.D."/>
            <person name="Swanson P.K."/>
            <person name="Smith M."/>
            <person name="Roesemann S."/>
            <person name="Alexander J.E."/>
            <person name="Rich S.A."/>
            <person name="Livny J."/>
            <person name="Vlamakis H."/>
            <person name="Clish C."/>
            <person name="Bullock K."/>
            <person name="Deik A."/>
            <person name="Scott J."/>
            <person name="Pierce K.A."/>
            <person name="Xavier R.J."/>
            <person name="Alm E.J."/>
        </authorList>
    </citation>
    <scope>NUCLEOTIDE SEQUENCE [LARGE SCALE GENOMIC DNA]</scope>
    <source>
        <strain evidence="2 3">BIOML-A204</strain>
    </source>
</reference>
<protein>
    <submittedName>
        <fullName evidence="2">GIY-YIG nuclease family protein</fullName>
    </submittedName>
</protein>
<dbReference type="InterPro" id="IPR018306">
    <property type="entry name" value="Phage_T5_Orf172_DNA-bd"/>
</dbReference>
<organism evidence="2 3">
    <name type="scientific">Alistipes onderdonkii</name>
    <dbReference type="NCBI Taxonomy" id="328813"/>
    <lineage>
        <taxon>Bacteria</taxon>
        <taxon>Pseudomonadati</taxon>
        <taxon>Bacteroidota</taxon>
        <taxon>Bacteroidia</taxon>
        <taxon>Bacteroidales</taxon>
        <taxon>Rikenellaceae</taxon>
        <taxon>Alistipes</taxon>
    </lineage>
</organism>
<evidence type="ECO:0000313" key="2">
    <source>
        <dbReference type="EMBL" id="KAA2561765.1"/>
    </source>
</evidence>
<dbReference type="SMART" id="SM00974">
    <property type="entry name" value="T5orf172"/>
    <property type="match status" value="1"/>
</dbReference>
<evidence type="ECO:0000313" key="3">
    <source>
        <dbReference type="Proteomes" id="UP000323119"/>
    </source>
</evidence>
<sequence length="213" mass="24028">MKIDNNRGIVYVLTNSAMPGLVKIGMTTRDSIDAMMKELYSTGVPVPFDCSYACEVKVSDCAKIEKALHTALGSNRINANREFFSIKPEQATAILELFDRKDITSEVSAEIENDLTIDDKVASEKIKYTRRPPMNYREMGIELNSLLTFVKDPTIQVIVVGDRKVSLDGEESSLTAVTKKLLGISYELQPTSYWEYEGKNLRDIYDETYTIED</sequence>
<accession>A0A9P3ZK99</accession>
<comment type="caution">
    <text evidence="2">The sequence shown here is derived from an EMBL/GenBank/DDBJ whole genome shotgun (WGS) entry which is preliminary data.</text>
</comment>
<gene>
    <name evidence="2" type="ORF">F2S36_07395</name>
</gene>
<dbReference type="EMBL" id="VVUY01000005">
    <property type="protein sequence ID" value="KAA2561765.1"/>
    <property type="molecule type" value="Genomic_DNA"/>
</dbReference>
<name>A0A9P3ZK99_9BACT</name>
<evidence type="ECO:0000259" key="1">
    <source>
        <dbReference type="SMART" id="SM00974"/>
    </source>
</evidence>
<dbReference type="RefSeq" id="WP_055202310.1">
    <property type="nucleotide sequence ID" value="NZ_JBDFUH010000018.1"/>
</dbReference>